<dbReference type="Pfam" id="PF00074">
    <property type="entry name" value="RnaseA"/>
    <property type="match status" value="1"/>
</dbReference>
<keyword evidence="5 8" id="KW-0255">Endonuclease</keyword>
<sequence>GIVPPVFSQSQTNHWGPDMNEHKCDDEIRVKEITYPGPEKRCKKNNTFIQANEADIKAVCGTGGTPQRNNLFMSNQPFPVVKCTLQSGKRHPNCKYGKGKKSTRYIVLKCEEGLTLFTKLITTLLYFNF</sequence>
<dbReference type="Proteomes" id="UP000472270">
    <property type="component" value="Unassembled WGS sequence"/>
</dbReference>
<dbReference type="GO" id="GO:0016787">
    <property type="term" value="F:hydrolase activity"/>
    <property type="evidence" value="ECO:0007669"/>
    <property type="project" value="UniProtKB-KW"/>
</dbReference>
<evidence type="ECO:0000256" key="7">
    <source>
        <dbReference type="ARBA" id="ARBA00023157"/>
    </source>
</evidence>
<dbReference type="InterPro" id="IPR001427">
    <property type="entry name" value="RNaseA"/>
</dbReference>
<organism evidence="11 12">
    <name type="scientific">Sinocyclocheilus rhinocerous</name>
    <dbReference type="NCBI Taxonomy" id="307959"/>
    <lineage>
        <taxon>Eukaryota</taxon>
        <taxon>Metazoa</taxon>
        <taxon>Chordata</taxon>
        <taxon>Craniata</taxon>
        <taxon>Vertebrata</taxon>
        <taxon>Euteleostomi</taxon>
        <taxon>Actinopterygii</taxon>
        <taxon>Neopterygii</taxon>
        <taxon>Teleostei</taxon>
        <taxon>Ostariophysi</taxon>
        <taxon>Cypriniformes</taxon>
        <taxon>Cyprinidae</taxon>
        <taxon>Cyprininae</taxon>
        <taxon>Sinocyclocheilus</taxon>
    </lineage>
</organism>
<dbReference type="GO" id="GO:0050830">
    <property type="term" value="P:defense response to Gram-positive bacterium"/>
    <property type="evidence" value="ECO:0007669"/>
    <property type="project" value="TreeGrafter"/>
</dbReference>
<evidence type="ECO:0000256" key="6">
    <source>
        <dbReference type="ARBA" id="ARBA00022801"/>
    </source>
</evidence>
<evidence type="ECO:0000259" key="10">
    <source>
        <dbReference type="SMART" id="SM00092"/>
    </source>
</evidence>
<evidence type="ECO:0000256" key="9">
    <source>
        <dbReference type="SAM" id="MobiDB-lite"/>
    </source>
</evidence>
<dbReference type="GO" id="GO:0001525">
    <property type="term" value="P:angiogenesis"/>
    <property type="evidence" value="ECO:0007669"/>
    <property type="project" value="TreeGrafter"/>
</dbReference>
<comment type="subcellular location">
    <subcellularLocation>
        <location evidence="1">Secreted</location>
    </subcellularLocation>
</comment>
<dbReference type="InterPro" id="IPR023412">
    <property type="entry name" value="RNaseA_domain"/>
</dbReference>
<evidence type="ECO:0000256" key="8">
    <source>
        <dbReference type="RuleBase" id="RU000651"/>
    </source>
</evidence>
<dbReference type="GO" id="GO:0050829">
    <property type="term" value="P:defense response to Gram-negative bacterium"/>
    <property type="evidence" value="ECO:0007669"/>
    <property type="project" value="TreeGrafter"/>
</dbReference>
<dbReference type="PANTHER" id="PTHR11437:SF10">
    <property type="entry name" value="ANGIOGENIN-RELATED"/>
    <property type="match status" value="1"/>
</dbReference>
<reference evidence="11" key="2">
    <citation type="submission" date="2025-09" db="UniProtKB">
        <authorList>
            <consortium name="Ensembl"/>
        </authorList>
    </citation>
    <scope>IDENTIFICATION</scope>
</reference>
<dbReference type="GO" id="GO:0003676">
    <property type="term" value="F:nucleic acid binding"/>
    <property type="evidence" value="ECO:0007669"/>
    <property type="project" value="InterPro"/>
</dbReference>
<accession>A0A673L1Y8</accession>
<dbReference type="SUPFAM" id="SSF54076">
    <property type="entry name" value="RNase A-like"/>
    <property type="match status" value="1"/>
</dbReference>
<dbReference type="GO" id="GO:0005576">
    <property type="term" value="C:extracellular region"/>
    <property type="evidence" value="ECO:0007669"/>
    <property type="project" value="UniProtKB-SubCell"/>
</dbReference>
<dbReference type="InterPro" id="IPR036816">
    <property type="entry name" value="RNaseA-like_dom_sf"/>
</dbReference>
<dbReference type="Ensembl" id="ENSSRHT00000071373.1">
    <property type="protein sequence ID" value="ENSSRHP00000069472.1"/>
    <property type="gene ID" value="ENSSRHG00000034575.1"/>
</dbReference>
<evidence type="ECO:0000256" key="3">
    <source>
        <dbReference type="ARBA" id="ARBA00022525"/>
    </source>
</evidence>
<evidence type="ECO:0000313" key="11">
    <source>
        <dbReference type="Ensembl" id="ENSSRHP00000069472.1"/>
    </source>
</evidence>
<dbReference type="GO" id="GO:0004519">
    <property type="term" value="F:endonuclease activity"/>
    <property type="evidence" value="ECO:0007669"/>
    <property type="project" value="UniProtKB-KW"/>
</dbReference>
<proteinExistence type="inferred from homology"/>
<feature type="region of interest" description="Disordered" evidence="9">
    <location>
        <begin position="1"/>
        <end position="20"/>
    </location>
</feature>
<dbReference type="GO" id="GO:0004540">
    <property type="term" value="F:RNA nuclease activity"/>
    <property type="evidence" value="ECO:0007669"/>
    <property type="project" value="TreeGrafter"/>
</dbReference>
<name>A0A673L1Y8_9TELE</name>
<dbReference type="PROSITE" id="PS00127">
    <property type="entry name" value="RNASE_PANCREATIC"/>
    <property type="match status" value="1"/>
</dbReference>
<evidence type="ECO:0000313" key="12">
    <source>
        <dbReference type="Proteomes" id="UP000472270"/>
    </source>
</evidence>
<evidence type="ECO:0000256" key="1">
    <source>
        <dbReference type="ARBA" id="ARBA00004613"/>
    </source>
</evidence>
<dbReference type="AlphaFoldDB" id="A0A673L1Y8"/>
<dbReference type="PANTHER" id="PTHR11437">
    <property type="entry name" value="RIBONUCLEASE"/>
    <property type="match status" value="1"/>
</dbReference>
<protein>
    <recommendedName>
        <fullName evidence="10">Ribonuclease A-domain domain-containing protein</fullName>
    </recommendedName>
</protein>
<keyword evidence="12" id="KW-1185">Reference proteome</keyword>
<dbReference type="SMART" id="SM00092">
    <property type="entry name" value="RNAse_Pc"/>
    <property type="match status" value="1"/>
</dbReference>
<comment type="similarity">
    <text evidence="2 8">Belongs to the pancreatic ribonuclease family.</text>
</comment>
<feature type="domain" description="Ribonuclease A-domain" evidence="10">
    <location>
        <begin position="6"/>
        <end position="116"/>
    </location>
</feature>
<keyword evidence="4 8" id="KW-0540">Nuclease</keyword>
<evidence type="ECO:0000256" key="5">
    <source>
        <dbReference type="ARBA" id="ARBA00022759"/>
    </source>
</evidence>
<dbReference type="InterPro" id="IPR023411">
    <property type="entry name" value="RNaseA_AS"/>
</dbReference>
<keyword evidence="3" id="KW-0964">Secreted</keyword>
<evidence type="ECO:0000256" key="2">
    <source>
        <dbReference type="ARBA" id="ARBA00005600"/>
    </source>
</evidence>
<dbReference type="Gene3D" id="3.10.130.10">
    <property type="entry name" value="Ribonuclease A-like domain"/>
    <property type="match status" value="1"/>
</dbReference>
<keyword evidence="6 8" id="KW-0378">Hydrolase</keyword>
<evidence type="ECO:0000256" key="4">
    <source>
        <dbReference type="ARBA" id="ARBA00022722"/>
    </source>
</evidence>
<reference evidence="11" key="1">
    <citation type="submission" date="2025-08" db="UniProtKB">
        <authorList>
            <consortium name="Ensembl"/>
        </authorList>
    </citation>
    <scope>IDENTIFICATION</scope>
</reference>
<keyword evidence="7" id="KW-1015">Disulfide bond</keyword>